<dbReference type="InterPro" id="IPR000315">
    <property type="entry name" value="Znf_B-box"/>
</dbReference>
<keyword evidence="5" id="KW-0677">Repeat</keyword>
<proteinExistence type="predicted"/>
<evidence type="ECO:0000256" key="1">
    <source>
        <dbReference type="ARBA" id="ARBA00001798"/>
    </source>
</evidence>
<dbReference type="CDD" id="cd22584">
    <property type="entry name" value="Rcat_RBR_unk"/>
    <property type="match status" value="1"/>
</dbReference>
<keyword evidence="7" id="KW-0833">Ubl conjugation pathway</keyword>
<comment type="catalytic activity">
    <reaction evidence="1">
        <text>[E2 ubiquitin-conjugating enzyme]-S-ubiquitinyl-L-cysteine + [acceptor protein]-L-lysine = [E2 ubiquitin-conjugating enzyme]-L-cysteine + [acceptor protein]-N(6)-ubiquitinyl-L-lysine.</text>
        <dbReference type="EC" id="2.3.2.31"/>
    </reaction>
</comment>
<protein>
    <recommendedName>
        <fullName evidence="2">RBR-type E3 ubiquitin transferase</fullName>
        <ecNumber evidence="2">2.3.2.31</ecNumber>
    </recommendedName>
</protein>
<dbReference type="InterPro" id="IPR013083">
    <property type="entry name" value="Znf_RING/FYVE/PHD"/>
</dbReference>
<dbReference type="AlphaFoldDB" id="A0A6A6P3G7"/>
<evidence type="ECO:0000256" key="5">
    <source>
        <dbReference type="ARBA" id="ARBA00022737"/>
    </source>
</evidence>
<dbReference type="Gene3D" id="1.20.120.1750">
    <property type="match status" value="1"/>
</dbReference>
<dbReference type="PROSITE" id="PS00518">
    <property type="entry name" value="ZF_RING_1"/>
    <property type="match status" value="1"/>
</dbReference>
<evidence type="ECO:0000256" key="3">
    <source>
        <dbReference type="ARBA" id="ARBA00022679"/>
    </source>
</evidence>
<evidence type="ECO:0000313" key="13">
    <source>
        <dbReference type="EMBL" id="KAF2458561.1"/>
    </source>
</evidence>
<dbReference type="PANTHER" id="PTHR11685">
    <property type="entry name" value="RBR FAMILY RING FINGER AND IBR DOMAIN-CONTAINING"/>
    <property type="match status" value="1"/>
</dbReference>
<evidence type="ECO:0000256" key="9">
    <source>
        <dbReference type="PROSITE-ProRule" id="PRU00024"/>
    </source>
</evidence>
<feature type="domain" description="B box-type" evidence="11">
    <location>
        <begin position="404"/>
        <end position="438"/>
    </location>
</feature>
<evidence type="ECO:0000259" key="11">
    <source>
        <dbReference type="PROSITE" id="PS50119"/>
    </source>
</evidence>
<keyword evidence="8" id="KW-0862">Zinc</keyword>
<feature type="domain" description="RING-type" evidence="12">
    <location>
        <begin position="161"/>
        <end position="354"/>
    </location>
</feature>
<dbReference type="EMBL" id="MU001677">
    <property type="protein sequence ID" value="KAF2458561.1"/>
    <property type="molecule type" value="Genomic_DNA"/>
</dbReference>
<dbReference type="Proteomes" id="UP000799766">
    <property type="component" value="Unassembled WGS sequence"/>
</dbReference>
<evidence type="ECO:0000259" key="12">
    <source>
        <dbReference type="PROSITE" id="PS51873"/>
    </source>
</evidence>
<feature type="region of interest" description="Disordered" evidence="10">
    <location>
        <begin position="31"/>
        <end position="53"/>
    </location>
</feature>
<evidence type="ECO:0000256" key="7">
    <source>
        <dbReference type="ARBA" id="ARBA00022786"/>
    </source>
</evidence>
<keyword evidence="6 9" id="KW-0863">Zinc-finger</keyword>
<accession>A0A6A6P3G7</accession>
<evidence type="ECO:0000256" key="4">
    <source>
        <dbReference type="ARBA" id="ARBA00022723"/>
    </source>
</evidence>
<dbReference type="OrthoDB" id="9977870at2759"/>
<keyword evidence="4" id="KW-0479">Metal-binding</keyword>
<dbReference type="EC" id="2.3.2.31" evidence="2"/>
<evidence type="ECO:0000256" key="2">
    <source>
        <dbReference type="ARBA" id="ARBA00012251"/>
    </source>
</evidence>
<dbReference type="InterPro" id="IPR017907">
    <property type="entry name" value="Znf_RING_CS"/>
</dbReference>
<dbReference type="SUPFAM" id="SSF57850">
    <property type="entry name" value="RING/U-box"/>
    <property type="match status" value="3"/>
</dbReference>
<keyword evidence="3" id="KW-0808">Transferase</keyword>
<dbReference type="InterPro" id="IPR002867">
    <property type="entry name" value="IBR_dom"/>
</dbReference>
<dbReference type="GO" id="GO:0016567">
    <property type="term" value="P:protein ubiquitination"/>
    <property type="evidence" value="ECO:0007669"/>
    <property type="project" value="InterPro"/>
</dbReference>
<keyword evidence="14" id="KW-1185">Reference proteome</keyword>
<evidence type="ECO:0000256" key="6">
    <source>
        <dbReference type="ARBA" id="ARBA00022771"/>
    </source>
</evidence>
<dbReference type="Gene3D" id="3.30.40.10">
    <property type="entry name" value="Zinc/RING finger domain, C3HC4 (zinc finger)"/>
    <property type="match status" value="1"/>
</dbReference>
<gene>
    <name evidence="13" type="ORF">BDY21DRAFT_283388</name>
</gene>
<dbReference type="PROSITE" id="PS51873">
    <property type="entry name" value="TRIAD"/>
    <property type="match status" value="1"/>
</dbReference>
<dbReference type="GO" id="GO:0061630">
    <property type="term" value="F:ubiquitin protein ligase activity"/>
    <property type="evidence" value="ECO:0007669"/>
    <property type="project" value="UniProtKB-EC"/>
</dbReference>
<evidence type="ECO:0000313" key="14">
    <source>
        <dbReference type="Proteomes" id="UP000799766"/>
    </source>
</evidence>
<dbReference type="GO" id="GO:0008270">
    <property type="term" value="F:zinc ion binding"/>
    <property type="evidence" value="ECO:0007669"/>
    <property type="project" value="UniProtKB-KW"/>
</dbReference>
<evidence type="ECO:0000256" key="10">
    <source>
        <dbReference type="SAM" id="MobiDB-lite"/>
    </source>
</evidence>
<organism evidence="13 14">
    <name type="scientific">Lineolata rhizophorae</name>
    <dbReference type="NCBI Taxonomy" id="578093"/>
    <lineage>
        <taxon>Eukaryota</taxon>
        <taxon>Fungi</taxon>
        <taxon>Dikarya</taxon>
        <taxon>Ascomycota</taxon>
        <taxon>Pezizomycotina</taxon>
        <taxon>Dothideomycetes</taxon>
        <taxon>Dothideomycetes incertae sedis</taxon>
        <taxon>Lineolatales</taxon>
        <taxon>Lineolataceae</taxon>
        <taxon>Lineolata</taxon>
    </lineage>
</organism>
<dbReference type="SMART" id="SM00647">
    <property type="entry name" value="IBR"/>
    <property type="match status" value="2"/>
</dbReference>
<dbReference type="InterPro" id="IPR044066">
    <property type="entry name" value="TRIAD_supradom"/>
</dbReference>
<sequence>MINGTSGYAGNLNTSGLGTNSATRINAIYRPNAENPTNTGHRPIAESLTSAGSCPNVDNGANLGCDSSSGRHPNSNTRLNVGSGINDSVRTTIGYGAASTSTASLTNTSHRNVVEGRLNVGSLTSGGNKAGTLEHHHTAHCAHAGQATGKIENASNYEIAKDGLCVGCQEPATEHSIQVSCQHKFCPECITDFFDAATKDESLFPPKCCGKEIPMSFVLPILSLEKIALIEQKRVEFSTTNRTYCPIPNCAAFIPLANIHEGVATCPSCLRRVCAACKLAAHDGQDCPEDQALQATLLASNRAGWQRCYECRTMVELTYGCNHISCVCGAEFCYQCGKPWKTCGCPLATEARILGRVRRGTRRRRIRAHPEREDMEEYWEFRRDDPGWRAQCRHQTEWRGGINRRSRTCEDCRVGPLRWIYWCSRCGKTCCYFCRAVH</sequence>
<dbReference type="InterPro" id="IPR031127">
    <property type="entry name" value="E3_UB_ligase_RBR"/>
</dbReference>
<dbReference type="PROSITE" id="PS50119">
    <property type="entry name" value="ZF_BBOX"/>
    <property type="match status" value="1"/>
</dbReference>
<reference evidence="13" key="1">
    <citation type="journal article" date="2020" name="Stud. Mycol.">
        <title>101 Dothideomycetes genomes: a test case for predicting lifestyles and emergence of pathogens.</title>
        <authorList>
            <person name="Haridas S."/>
            <person name="Albert R."/>
            <person name="Binder M."/>
            <person name="Bloem J."/>
            <person name="Labutti K."/>
            <person name="Salamov A."/>
            <person name="Andreopoulos B."/>
            <person name="Baker S."/>
            <person name="Barry K."/>
            <person name="Bills G."/>
            <person name="Bluhm B."/>
            <person name="Cannon C."/>
            <person name="Castanera R."/>
            <person name="Culley D."/>
            <person name="Daum C."/>
            <person name="Ezra D."/>
            <person name="Gonzalez J."/>
            <person name="Henrissat B."/>
            <person name="Kuo A."/>
            <person name="Liang C."/>
            <person name="Lipzen A."/>
            <person name="Lutzoni F."/>
            <person name="Magnuson J."/>
            <person name="Mondo S."/>
            <person name="Nolan M."/>
            <person name="Ohm R."/>
            <person name="Pangilinan J."/>
            <person name="Park H.-J."/>
            <person name="Ramirez L."/>
            <person name="Alfaro M."/>
            <person name="Sun H."/>
            <person name="Tritt A."/>
            <person name="Yoshinaga Y."/>
            <person name="Zwiers L.-H."/>
            <person name="Turgeon B."/>
            <person name="Goodwin S."/>
            <person name="Spatafora J."/>
            <person name="Crous P."/>
            <person name="Grigoriev I."/>
        </authorList>
    </citation>
    <scope>NUCLEOTIDE SEQUENCE</scope>
    <source>
        <strain evidence="13">ATCC 16933</strain>
    </source>
</reference>
<evidence type="ECO:0000256" key="8">
    <source>
        <dbReference type="ARBA" id="ARBA00022833"/>
    </source>
</evidence>
<name>A0A6A6P3G7_9PEZI</name>
<dbReference type="Pfam" id="PF01485">
    <property type="entry name" value="IBR"/>
    <property type="match status" value="2"/>
</dbReference>